<keyword evidence="3" id="KW-1185">Reference proteome</keyword>
<evidence type="ECO:0000313" key="2">
    <source>
        <dbReference type="EMBL" id="GAA5503186.1"/>
    </source>
</evidence>
<accession>A0ABP9VEN6</accession>
<proteinExistence type="predicted"/>
<comment type="caution">
    <text evidence="2">The sequence shown here is derived from an EMBL/GenBank/DDBJ whole genome shotgun (WGS) entry which is preliminary data.</text>
</comment>
<dbReference type="RefSeq" id="WP_353543158.1">
    <property type="nucleotide sequence ID" value="NZ_BAABRN010000040.1"/>
</dbReference>
<dbReference type="EMBL" id="BAABRN010000040">
    <property type="protein sequence ID" value="GAA5503186.1"/>
    <property type="molecule type" value="Genomic_DNA"/>
</dbReference>
<dbReference type="SMART" id="SM01325">
    <property type="entry name" value="DUF3160"/>
    <property type="match status" value="1"/>
</dbReference>
<evidence type="ECO:0008006" key="4">
    <source>
        <dbReference type="Google" id="ProtNLM"/>
    </source>
</evidence>
<organism evidence="2 3">
    <name type="scientific">Deinococcus xinjiangensis</name>
    <dbReference type="NCBI Taxonomy" id="457454"/>
    <lineage>
        <taxon>Bacteria</taxon>
        <taxon>Thermotogati</taxon>
        <taxon>Deinococcota</taxon>
        <taxon>Deinococci</taxon>
        <taxon>Deinococcales</taxon>
        <taxon>Deinococcaceae</taxon>
        <taxon>Deinococcus</taxon>
    </lineage>
</organism>
<name>A0ABP9VEN6_9DEIO</name>
<dbReference type="Pfam" id="PF11369">
    <property type="entry name" value="DUF3160"/>
    <property type="match status" value="1"/>
</dbReference>
<evidence type="ECO:0000313" key="3">
    <source>
        <dbReference type="Proteomes" id="UP001458946"/>
    </source>
</evidence>
<feature type="chain" id="PRO_5047205279" description="DUF3160 domain-containing protein" evidence="1">
    <location>
        <begin position="20"/>
        <end position="679"/>
    </location>
</feature>
<sequence length="679" mass="74373">MRIQAWLIGSALLLSSAGAAGYSLPVNLGKVSNPNVLQGDKAMERPPLSAAQKAALSANGFVIAPAAWRQFDAAYEAGRYSDQPVFVTTDSVLHVYHLVFDKLLRDLERESLGPALTRLTGLLVTDAAKQYADLKGTPLEKDALAALAYLAVAQKLADPSSKSPAEVQSLVAAELKLIGAHGGLAPSPIFAASQMVEDYSQYVPRGHYTRSEALGRYFRSMMWLGRMNLRVQKDNETRTAALVTNLIAGNAEAQKLWARVYDPTALLVGKSDDLDYRQYAAALKAATGGNIRNLADPKVLSAFQSALSKLPPPQVNSVFVVAQKGEGKEVRERETLGFRLMGQRFTLDGAAFQRLVYREVGTLDKPRTLPKGLDLLAGLGSDAALNILRGMGQNNYANYDTQMAKVRASFAALKPSDWQTNVYSGWIYVLQGLAKPDPRDARYPAFMRTPAWTRKELLTALGSWTELRHDTILYAKQTYAEMGAGGETPKYPRAYVEPNPAVWTRLSALEGLTRKVLVNQNILSEHTRNSLNELRDMLALLQKATDYELSGKLLTTAENDRLHFFGGWLEQMKMASADPKEGDYAEEFDENDMSAVVADVATDAGNGTALEQGTGFVHDLYAVVPDWKGGLQIAHGGVYSQYEFTVPLAGRLTDEAWRSSLRAGKIPPMHEWLKGIVVK</sequence>
<evidence type="ECO:0000256" key="1">
    <source>
        <dbReference type="SAM" id="SignalP"/>
    </source>
</evidence>
<reference evidence="2 3" key="1">
    <citation type="submission" date="2024-02" db="EMBL/GenBank/DDBJ databases">
        <title>Deinococcus xinjiangensis NBRC 107630.</title>
        <authorList>
            <person name="Ichikawa N."/>
            <person name="Katano-Makiyama Y."/>
            <person name="Hidaka K."/>
        </authorList>
    </citation>
    <scope>NUCLEOTIDE SEQUENCE [LARGE SCALE GENOMIC DNA]</scope>
    <source>
        <strain evidence="2 3">NBRC 107630</strain>
    </source>
</reference>
<gene>
    <name evidence="2" type="ORF">Dxin01_02935</name>
</gene>
<dbReference type="Proteomes" id="UP001458946">
    <property type="component" value="Unassembled WGS sequence"/>
</dbReference>
<feature type="signal peptide" evidence="1">
    <location>
        <begin position="1"/>
        <end position="19"/>
    </location>
</feature>
<protein>
    <recommendedName>
        <fullName evidence="4">DUF3160 domain-containing protein</fullName>
    </recommendedName>
</protein>
<keyword evidence="1" id="KW-0732">Signal</keyword>
<dbReference type="InterPro" id="IPR022601">
    <property type="entry name" value="DUF3160"/>
</dbReference>